<dbReference type="InterPro" id="IPR036691">
    <property type="entry name" value="Endo/exonu/phosph_ase_sf"/>
</dbReference>
<dbReference type="SUPFAM" id="SSF56219">
    <property type="entry name" value="DNase I-like"/>
    <property type="match status" value="1"/>
</dbReference>
<dbReference type="Pfam" id="PF14529">
    <property type="entry name" value="Exo_endo_phos_2"/>
    <property type="match status" value="1"/>
</dbReference>
<sequence>MGHIFDMFNSAVGSSCISLCLFKRYEPQEEKDTGDTKYQIKPKRDLRSQFLLQMANRERRKREELEEKAKEVEKCAIEHVISLPPLHHMEAMAIQLVTSTGSVHLISIYLPPYHRFAGVTVVDMEALLRGTTPVLIGGDFNAKHPLLGSKIMNARDGFLRGVMDQHSMVAFGPPTPIHIPPIPIGFPNVLNFVVTKGIRQRLALKSLAELDSDHNPVLLNLEHAVSSTEHSKKSDIKCTDWDRFANVLRERLGPTSRFRTAAEIDYGAEFITSTIKEAFEASTLRYRPNRTPQASLPDYILRHVREKNWLRRAWKILNDQVYKANYRRKVHAVREMVQEYRNSVWADKIESLYIQTGKHPLYEERSDTVQAIAQAGPRLCVSRLGSPSGRPKSLLGQAKSVKTVPLVLFSVISRDGLHPPLRQGLPREDPEEDVTDQAVLHLRANLLLPKPQRLALRTFPLHSNTY</sequence>
<organism evidence="3">
    <name type="scientific">Timema douglasi</name>
    <name type="common">Walking stick</name>
    <dbReference type="NCBI Taxonomy" id="61478"/>
    <lineage>
        <taxon>Eukaryota</taxon>
        <taxon>Metazoa</taxon>
        <taxon>Ecdysozoa</taxon>
        <taxon>Arthropoda</taxon>
        <taxon>Hexapoda</taxon>
        <taxon>Insecta</taxon>
        <taxon>Pterygota</taxon>
        <taxon>Neoptera</taxon>
        <taxon>Polyneoptera</taxon>
        <taxon>Phasmatodea</taxon>
        <taxon>Timematodea</taxon>
        <taxon>Timematoidea</taxon>
        <taxon>Timematidae</taxon>
        <taxon>Timema</taxon>
    </lineage>
</organism>
<evidence type="ECO:0000259" key="2">
    <source>
        <dbReference type="Pfam" id="PF14529"/>
    </source>
</evidence>
<dbReference type="PANTHER" id="PTHR33273:SF4">
    <property type="entry name" value="ENDONUCLEASE_EXONUCLEASE_PHOSPHATASE DOMAIN-CONTAINING PROTEIN"/>
    <property type="match status" value="1"/>
</dbReference>
<dbReference type="PANTHER" id="PTHR33273">
    <property type="entry name" value="DOMAIN-CONTAINING PROTEIN, PUTATIVE-RELATED"/>
    <property type="match status" value="1"/>
</dbReference>
<proteinExistence type="predicted"/>
<gene>
    <name evidence="3" type="ORF">TDIB3V08_LOCUS9956</name>
</gene>
<evidence type="ECO:0000313" key="3">
    <source>
        <dbReference type="EMBL" id="CAD7203791.1"/>
    </source>
</evidence>
<dbReference type="InterPro" id="IPR005135">
    <property type="entry name" value="Endo/exonuclease/phosphatase"/>
</dbReference>
<feature type="domain" description="Endonuclease/exonuclease/phosphatase" evidence="2">
    <location>
        <begin position="104"/>
        <end position="217"/>
    </location>
</feature>
<name>A0A7R8VSC0_TIMDO</name>
<reference evidence="3" key="1">
    <citation type="submission" date="2020-11" db="EMBL/GenBank/DDBJ databases">
        <authorList>
            <person name="Tran Van P."/>
        </authorList>
    </citation>
    <scope>NUCLEOTIDE SEQUENCE</scope>
</reference>
<dbReference type="Gene3D" id="3.60.10.10">
    <property type="entry name" value="Endonuclease/exonuclease/phosphatase"/>
    <property type="match status" value="1"/>
</dbReference>
<feature type="coiled-coil region" evidence="1">
    <location>
        <begin position="48"/>
        <end position="75"/>
    </location>
</feature>
<dbReference type="GO" id="GO:0003824">
    <property type="term" value="F:catalytic activity"/>
    <property type="evidence" value="ECO:0007669"/>
    <property type="project" value="InterPro"/>
</dbReference>
<evidence type="ECO:0000256" key="1">
    <source>
        <dbReference type="SAM" id="Coils"/>
    </source>
</evidence>
<protein>
    <recommendedName>
        <fullName evidence="2">Endonuclease/exonuclease/phosphatase domain-containing protein</fullName>
    </recommendedName>
</protein>
<keyword evidence="1" id="KW-0175">Coiled coil</keyword>
<accession>A0A7R8VSC0</accession>
<dbReference type="AlphaFoldDB" id="A0A7R8VSC0"/>
<dbReference type="EMBL" id="OA571149">
    <property type="protein sequence ID" value="CAD7203791.1"/>
    <property type="molecule type" value="Genomic_DNA"/>
</dbReference>